<keyword evidence="11 15" id="KW-0503">Monooxygenase</keyword>
<dbReference type="InterPro" id="IPR036396">
    <property type="entry name" value="Cyt_P450_sf"/>
</dbReference>
<dbReference type="PRINTS" id="PR00463">
    <property type="entry name" value="EP450I"/>
</dbReference>
<evidence type="ECO:0000256" key="7">
    <source>
        <dbReference type="ARBA" id="ARBA00022723"/>
    </source>
</evidence>
<dbReference type="Gene3D" id="1.10.630.10">
    <property type="entry name" value="Cytochrome P450"/>
    <property type="match status" value="1"/>
</dbReference>
<dbReference type="GO" id="GO:0020037">
    <property type="term" value="F:heme binding"/>
    <property type="evidence" value="ECO:0007669"/>
    <property type="project" value="InterPro"/>
</dbReference>
<evidence type="ECO:0000256" key="4">
    <source>
        <dbReference type="ARBA" id="ARBA00010617"/>
    </source>
</evidence>
<dbReference type="OrthoDB" id="1103324at2759"/>
<evidence type="ECO:0000256" key="16">
    <source>
        <dbReference type="SAM" id="Coils"/>
    </source>
</evidence>
<evidence type="ECO:0000256" key="17">
    <source>
        <dbReference type="SAM" id="Phobius"/>
    </source>
</evidence>
<keyword evidence="9 15" id="KW-0560">Oxidoreductase</keyword>
<evidence type="ECO:0000256" key="12">
    <source>
        <dbReference type="ARBA" id="ARBA00023136"/>
    </source>
</evidence>
<evidence type="ECO:0000256" key="8">
    <source>
        <dbReference type="ARBA" id="ARBA00022989"/>
    </source>
</evidence>
<feature type="binding site" description="axial binding residue" evidence="14">
    <location>
        <position position="480"/>
    </location>
    <ligand>
        <name>heme</name>
        <dbReference type="ChEBI" id="CHEBI:30413"/>
    </ligand>
    <ligandPart>
        <name>Fe</name>
        <dbReference type="ChEBI" id="CHEBI:18248"/>
    </ligandPart>
</feature>
<name>A0A2I0V736_9ASPA</name>
<dbReference type="AlphaFoldDB" id="A0A2I0V736"/>
<evidence type="ECO:0000256" key="5">
    <source>
        <dbReference type="ARBA" id="ARBA00022617"/>
    </source>
</evidence>
<keyword evidence="6 17" id="KW-0812">Transmembrane</keyword>
<dbReference type="EMBL" id="KZ504138">
    <property type="protein sequence ID" value="PKU59225.1"/>
    <property type="molecule type" value="Genomic_DNA"/>
</dbReference>
<dbReference type="GO" id="GO:0004497">
    <property type="term" value="F:monooxygenase activity"/>
    <property type="evidence" value="ECO:0007669"/>
    <property type="project" value="UniProtKB-KW"/>
</dbReference>
<reference evidence="18 19" key="2">
    <citation type="journal article" date="2017" name="Nature">
        <title>The Apostasia genome and the evolution of orchids.</title>
        <authorList>
            <person name="Zhang G.Q."/>
            <person name="Liu K.W."/>
            <person name="Li Z."/>
            <person name="Lohaus R."/>
            <person name="Hsiao Y.Y."/>
            <person name="Niu S.C."/>
            <person name="Wang J.Y."/>
            <person name="Lin Y.C."/>
            <person name="Xu Q."/>
            <person name="Chen L.J."/>
            <person name="Yoshida K."/>
            <person name="Fujiwara S."/>
            <person name="Wang Z.W."/>
            <person name="Zhang Y.Q."/>
            <person name="Mitsuda N."/>
            <person name="Wang M."/>
            <person name="Liu G.H."/>
            <person name="Pecoraro L."/>
            <person name="Huang H.X."/>
            <person name="Xiao X.J."/>
            <person name="Lin M."/>
            <person name="Wu X.Y."/>
            <person name="Wu W.L."/>
            <person name="Chen Y.Y."/>
            <person name="Chang S.B."/>
            <person name="Sakamoto S."/>
            <person name="Ohme-Takagi M."/>
            <person name="Yagi M."/>
            <person name="Zeng S.J."/>
            <person name="Shen C.Y."/>
            <person name="Yeh C.M."/>
            <person name="Luo Y.B."/>
            <person name="Tsai W.C."/>
            <person name="Van de Peer Y."/>
            <person name="Liu Z.J."/>
        </authorList>
    </citation>
    <scope>NUCLEOTIDE SEQUENCE [LARGE SCALE GENOMIC DNA]</scope>
    <source>
        <tissue evidence="18">The whole plant</tissue>
    </source>
</reference>
<keyword evidence="5 14" id="KW-0349">Heme</keyword>
<dbReference type="FunFam" id="1.10.630.10:FF:000019">
    <property type="entry name" value="Cytochrome P450 family protein"/>
    <property type="match status" value="1"/>
</dbReference>
<proteinExistence type="inferred from homology"/>
<reference evidence="18 19" key="1">
    <citation type="journal article" date="2016" name="Sci. Rep.">
        <title>The Dendrobium catenatum Lindl. genome sequence provides insights into polysaccharide synthase, floral development and adaptive evolution.</title>
        <authorList>
            <person name="Zhang G.Q."/>
            <person name="Xu Q."/>
            <person name="Bian C."/>
            <person name="Tsai W.C."/>
            <person name="Yeh C.M."/>
            <person name="Liu K.W."/>
            <person name="Yoshida K."/>
            <person name="Zhang L.S."/>
            <person name="Chang S.B."/>
            <person name="Chen F."/>
            <person name="Shi Y."/>
            <person name="Su Y.Y."/>
            <person name="Zhang Y.Q."/>
            <person name="Chen L.J."/>
            <person name="Yin Y."/>
            <person name="Lin M."/>
            <person name="Huang H."/>
            <person name="Deng H."/>
            <person name="Wang Z.W."/>
            <person name="Zhu S.L."/>
            <person name="Zhao X."/>
            <person name="Deng C."/>
            <person name="Niu S.C."/>
            <person name="Huang J."/>
            <person name="Wang M."/>
            <person name="Liu G.H."/>
            <person name="Yang H.J."/>
            <person name="Xiao X.J."/>
            <person name="Hsiao Y.Y."/>
            <person name="Wu W.L."/>
            <person name="Chen Y.Y."/>
            <person name="Mitsuda N."/>
            <person name="Ohme-Takagi M."/>
            <person name="Luo Y.B."/>
            <person name="Van de Peer Y."/>
            <person name="Liu Z.J."/>
        </authorList>
    </citation>
    <scope>NUCLEOTIDE SEQUENCE [LARGE SCALE GENOMIC DNA]</scope>
    <source>
        <tissue evidence="18">The whole plant</tissue>
    </source>
</reference>
<evidence type="ECO:0000313" key="19">
    <source>
        <dbReference type="Proteomes" id="UP000233837"/>
    </source>
</evidence>
<dbReference type="InterPro" id="IPR017972">
    <property type="entry name" value="Cyt_P450_CS"/>
</dbReference>
<dbReference type="PANTHER" id="PTHR47944:SF17">
    <property type="entry name" value="3,9-DIHYDROXYPTEROCARPAN 6A-MONOOXYGENASE"/>
    <property type="match status" value="1"/>
</dbReference>
<evidence type="ECO:0000256" key="15">
    <source>
        <dbReference type="RuleBase" id="RU000461"/>
    </source>
</evidence>
<protein>
    <submittedName>
        <fullName evidence="18">Cytochrome P450 93A1</fullName>
    </submittedName>
</protein>
<evidence type="ECO:0000256" key="6">
    <source>
        <dbReference type="ARBA" id="ARBA00022692"/>
    </source>
</evidence>
<evidence type="ECO:0000256" key="9">
    <source>
        <dbReference type="ARBA" id="ARBA00023002"/>
    </source>
</evidence>
<dbReference type="GO" id="GO:0016020">
    <property type="term" value="C:membrane"/>
    <property type="evidence" value="ECO:0007669"/>
    <property type="project" value="UniProtKB-SubCell"/>
</dbReference>
<evidence type="ECO:0000256" key="10">
    <source>
        <dbReference type="ARBA" id="ARBA00023004"/>
    </source>
</evidence>
<comment type="pathway">
    <text evidence="3">Secondary metabolite biosynthesis; flavonoid biosynthesis.</text>
</comment>
<evidence type="ECO:0000256" key="14">
    <source>
        <dbReference type="PIRSR" id="PIRSR602401-1"/>
    </source>
</evidence>
<evidence type="ECO:0000256" key="13">
    <source>
        <dbReference type="ARBA" id="ARBA00023241"/>
    </source>
</evidence>
<keyword evidence="7 14" id="KW-0479">Metal-binding</keyword>
<dbReference type="SUPFAM" id="SSF48264">
    <property type="entry name" value="Cytochrome P450"/>
    <property type="match status" value="1"/>
</dbReference>
<sequence>MPLHFPGNKMLAGCLSISQQNFNSQFSSLATHPPEPAMEELLRFSISILLIPLAFLLLNFFIIQARKTRQVTVSPPSLPIIGHLHLLRPPLHQSLHQLTSRYGPVIHLRLGSTPVILVASADATKELIKTYDQDLSDRPLTAAARHFAYDSSGFAFAPYGPYWRFMKKLCMSELLSSRTVDCLAHIRRRELRALLRTLAAKSAAAESVDLSKELIRMTTSIIAGMTAGTASAGDSEAARKAVKGVAELIGSLYLADFIGFFRYFDLQGFKKRIEQVRDDFDELMERIISEKEAMRKSCLGGDGDKDLLDILLDAAENEAMEIRLTRKNIKSFILDIFTAGSDSSAATTEWALAELINHPEMLSKAREEIDNAVGRNRLIEESDIQNLKYLQAVIKETLRLHPAAPMAMRKATKDIKQGEYEIFNGNTVIINVYSVNRDPKYWEKPSEFRPNRFMEDGDQELSYKGMHFQYLPFGSGRRMCPGATLSVQVITMTLAALIQCFEWGEDGGRVKKLDMSEGPGMVILRTKPLICVPKTRLHPLPPEVLNL</sequence>
<feature type="transmembrane region" description="Helical" evidence="17">
    <location>
        <begin position="41"/>
        <end position="62"/>
    </location>
</feature>
<dbReference type="PROSITE" id="PS00086">
    <property type="entry name" value="CYTOCHROME_P450"/>
    <property type="match status" value="1"/>
</dbReference>
<comment type="subcellular location">
    <subcellularLocation>
        <location evidence="2">Membrane</location>
        <topology evidence="2">Single-pass membrane protein</topology>
    </subcellularLocation>
</comment>
<feature type="coiled-coil region" evidence="16">
    <location>
        <begin position="266"/>
        <end position="293"/>
    </location>
</feature>
<dbReference type="PRINTS" id="PR00385">
    <property type="entry name" value="P450"/>
</dbReference>
<evidence type="ECO:0000313" key="18">
    <source>
        <dbReference type="EMBL" id="PKU59225.1"/>
    </source>
</evidence>
<dbReference type="Proteomes" id="UP000233837">
    <property type="component" value="Unassembled WGS sequence"/>
</dbReference>
<dbReference type="GO" id="GO:0009813">
    <property type="term" value="P:flavonoid biosynthetic process"/>
    <property type="evidence" value="ECO:0007669"/>
    <property type="project" value="UniProtKB-KW"/>
</dbReference>
<dbReference type="InterPro" id="IPR002401">
    <property type="entry name" value="Cyt_P450_E_grp-I"/>
</dbReference>
<dbReference type="InterPro" id="IPR001128">
    <property type="entry name" value="Cyt_P450"/>
</dbReference>
<keyword evidence="12 17" id="KW-0472">Membrane</keyword>
<gene>
    <name evidence="18" type="primary">CYP93A1</name>
    <name evidence="18" type="ORF">MA16_Dca022587</name>
</gene>
<keyword evidence="19" id="KW-1185">Reference proteome</keyword>
<organism evidence="18 19">
    <name type="scientific">Dendrobium catenatum</name>
    <dbReference type="NCBI Taxonomy" id="906689"/>
    <lineage>
        <taxon>Eukaryota</taxon>
        <taxon>Viridiplantae</taxon>
        <taxon>Streptophyta</taxon>
        <taxon>Embryophyta</taxon>
        <taxon>Tracheophyta</taxon>
        <taxon>Spermatophyta</taxon>
        <taxon>Magnoliopsida</taxon>
        <taxon>Liliopsida</taxon>
        <taxon>Asparagales</taxon>
        <taxon>Orchidaceae</taxon>
        <taxon>Epidendroideae</taxon>
        <taxon>Malaxideae</taxon>
        <taxon>Dendrobiinae</taxon>
        <taxon>Dendrobium</taxon>
    </lineage>
</organism>
<evidence type="ECO:0000256" key="11">
    <source>
        <dbReference type="ARBA" id="ARBA00023033"/>
    </source>
</evidence>
<keyword evidence="10 14" id="KW-0408">Iron</keyword>
<evidence type="ECO:0000256" key="2">
    <source>
        <dbReference type="ARBA" id="ARBA00004167"/>
    </source>
</evidence>
<accession>A0A2I0V736</accession>
<comment type="similarity">
    <text evidence="4 15">Belongs to the cytochrome P450 family.</text>
</comment>
<keyword evidence="13" id="KW-0284">Flavonoid biosynthesis</keyword>
<evidence type="ECO:0000256" key="3">
    <source>
        <dbReference type="ARBA" id="ARBA00004966"/>
    </source>
</evidence>
<keyword evidence="8 17" id="KW-1133">Transmembrane helix</keyword>
<keyword evidence="16" id="KW-0175">Coiled coil</keyword>
<comment type="cofactor">
    <cofactor evidence="1 14">
        <name>heme</name>
        <dbReference type="ChEBI" id="CHEBI:30413"/>
    </cofactor>
</comment>
<dbReference type="PANTHER" id="PTHR47944">
    <property type="entry name" value="CYTOCHROME P450 98A9"/>
    <property type="match status" value="1"/>
</dbReference>
<dbReference type="GO" id="GO:0005506">
    <property type="term" value="F:iron ion binding"/>
    <property type="evidence" value="ECO:0007669"/>
    <property type="project" value="InterPro"/>
</dbReference>
<dbReference type="GO" id="GO:0016705">
    <property type="term" value="F:oxidoreductase activity, acting on paired donors, with incorporation or reduction of molecular oxygen"/>
    <property type="evidence" value="ECO:0007669"/>
    <property type="project" value="InterPro"/>
</dbReference>
<evidence type="ECO:0000256" key="1">
    <source>
        <dbReference type="ARBA" id="ARBA00001971"/>
    </source>
</evidence>
<dbReference type="Pfam" id="PF00067">
    <property type="entry name" value="p450"/>
    <property type="match status" value="1"/>
</dbReference>